<keyword evidence="3" id="KW-1185">Reference proteome</keyword>
<evidence type="ECO:0000313" key="3">
    <source>
        <dbReference type="Proteomes" id="UP000771797"/>
    </source>
</evidence>
<keyword evidence="1" id="KW-1133">Transmembrane helix</keyword>
<sequence length="439" mass="48377">MALGFSLGSGAAPMPDDFAEGIPIVPVREGRAYQLPLPEPVYGVSTRADFGDLRLFSRAGDVVQHAFCHPRDQHQENTVSHPVVLHGLPPGRRPDEQLGGQLAIDTADGLSMRWQRSDPNQDIPASGAFEYIVDAREVEQPLSGIRLDWQWRSPEGREELPIRIAASEDLDQWHTVVTRTTLLRLDGEKLETAAVALPEQRYRFLRLIPEDERARDWLRQARVLTTHTEVDAVPLIWSEVERTGSGEGPLESVFRSARPAFARQWRLTLPGPNRVLSVRLSSRADDTAAWRERYLGSVASAAGSGEIEARNMTPTTDPLWRVQVLSGGESLAGEPVSLHLGYPPLQLGFLAQGEGPFLLAYGSRRVPPAQVLDCDALGVEPAPARAEMEQRRELGGKAVLQPLPEPIPARRIVLWGVLILGAVLVVVMAVGLLRKLDNR</sequence>
<name>A0ABQ6YCX1_9GAMM</name>
<evidence type="ECO:0008006" key="4">
    <source>
        <dbReference type="Google" id="ProtNLM"/>
    </source>
</evidence>
<reference evidence="2 3" key="1">
    <citation type="submission" date="2012-09" db="EMBL/GenBank/DDBJ databases">
        <title>Genome Sequence of alkane-degrading Bacterium Alcanivorax sp. 6-D-6.</title>
        <authorList>
            <person name="Lai Q."/>
            <person name="Shao Z."/>
        </authorList>
    </citation>
    <scope>NUCLEOTIDE SEQUENCE [LARGE SCALE GENOMIC DNA]</scope>
    <source>
        <strain evidence="2 3">6-D-6</strain>
    </source>
</reference>
<evidence type="ECO:0000256" key="1">
    <source>
        <dbReference type="SAM" id="Phobius"/>
    </source>
</evidence>
<dbReference type="EMBL" id="AQPF01000002">
    <property type="protein sequence ID" value="KAF0808083.1"/>
    <property type="molecule type" value="Genomic_DNA"/>
</dbReference>
<dbReference type="InterPro" id="IPR025060">
    <property type="entry name" value="DUF3999"/>
</dbReference>
<organism evidence="2 3">
    <name type="scientific">Alcanivorax xiamenensis</name>
    <dbReference type="NCBI Taxonomy" id="1177156"/>
    <lineage>
        <taxon>Bacteria</taxon>
        <taxon>Pseudomonadati</taxon>
        <taxon>Pseudomonadota</taxon>
        <taxon>Gammaproteobacteria</taxon>
        <taxon>Oceanospirillales</taxon>
        <taxon>Alcanivoracaceae</taxon>
        <taxon>Alcanivorax</taxon>
    </lineage>
</organism>
<dbReference type="Proteomes" id="UP000771797">
    <property type="component" value="Unassembled WGS sequence"/>
</dbReference>
<keyword evidence="1" id="KW-0472">Membrane</keyword>
<comment type="caution">
    <text evidence="2">The sequence shown here is derived from an EMBL/GenBank/DDBJ whole genome shotgun (WGS) entry which is preliminary data.</text>
</comment>
<dbReference type="Pfam" id="PF13163">
    <property type="entry name" value="DUF3999"/>
    <property type="match status" value="1"/>
</dbReference>
<gene>
    <name evidence="2" type="ORF">A6D6_00473</name>
</gene>
<proteinExistence type="predicted"/>
<evidence type="ECO:0000313" key="2">
    <source>
        <dbReference type="EMBL" id="KAF0808083.1"/>
    </source>
</evidence>
<accession>A0ABQ6YCX1</accession>
<feature type="transmembrane region" description="Helical" evidence="1">
    <location>
        <begin position="412"/>
        <end position="433"/>
    </location>
</feature>
<dbReference type="RefSeq" id="WP_159659813.1">
    <property type="nucleotide sequence ID" value="NZ_AQPF01000002.1"/>
</dbReference>
<keyword evidence="1" id="KW-0812">Transmembrane</keyword>
<protein>
    <recommendedName>
        <fullName evidence="4">DUF3999 domain-containing protein</fullName>
    </recommendedName>
</protein>